<proteinExistence type="predicted"/>
<evidence type="ECO:0008006" key="3">
    <source>
        <dbReference type="Google" id="ProtNLM"/>
    </source>
</evidence>
<dbReference type="PANTHER" id="PTHR32301:SF6">
    <property type="entry name" value="GOLVESIN-RELATED"/>
    <property type="match status" value="1"/>
</dbReference>
<gene>
    <name evidence="1" type="ORF">AYP45_08260</name>
</gene>
<dbReference type="EMBL" id="AYTS01000074">
    <property type="protein sequence ID" value="OOP56598.1"/>
    <property type="molecule type" value="Genomic_DNA"/>
</dbReference>
<dbReference type="InterPro" id="IPR027417">
    <property type="entry name" value="P-loop_NTPase"/>
</dbReference>
<name>A0A1V4ATY4_9BACT</name>
<dbReference type="Proteomes" id="UP000189681">
    <property type="component" value="Unassembled WGS sequence"/>
</dbReference>
<protein>
    <recommendedName>
        <fullName evidence="3">Sulfotransferase domain-containing protein</fullName>
    </recommendedName>
</protein>
<dbReference type="Gene3D" id="3.40.50.300">
    <property type="entry name" value="P-loop containing nucleotide triphosphate hydrolases"/>
    <property type="match status" value="1"/>
</dbReference>
<dbReference type="GO" id="GO:0008146">
    <property type="term" value="F:sulfotransferase activity"/>
    <property type="evidence" value="ECO:0007669"/>
    <property type="project" value="InterPro"/>
</dbReference>
<dbReference type="GO" id="GO:0016020">
    <property type="term" value="C:membrane"/>
    <property type="evidence" value="ECO:0007669"/>
    <property type="project" value="InterPro"/>
</dbReference>
<sequence>MGKTKIKRVFDACTYYIKKPLDSVAVFLHIPKNAGTTVNSILFSNYNYYRIYIPIVIGRNSVDGLPKTIHCEDQDIVTIRKTVTTIGNQLDCIGGHIPFGIHEYISKPCKYFTFLREPVDRSISQYNYAIMKNTLLARILERYDFDLSRVIEQKAAYQFMNDQTRMIIGSEKVDIGIDEFEQAKEVIKQHFVFVGTVGDFDKDILRLMKTLQWRHIPSQKENIGIYLEGKKSFDQNTIRLLKDANEYDIKLYEWVLNTSKNININ</sequence>
<evidence type="ECO:0000313" key="2">
    <source>
        <dbReference type="Proteomes" id="UP000189681"/>
    </source>
</evidence>
<comment type="caution">
    <text evidence="1">The sequence shown here is derived from an EMBL/GenBank/DDBJ whole genome shotgun (WGS) entry which is preliminary data.</text>
</comment>
<organism evidence="1 2">
    <name type="scientific">Candidatus Brocadia carolinensis</name>
    <dbReference type="NCBI Taxonomy" id="1004156"/>
    <lineage>
        <taxon>Bacteria</taxon>
        <taxon>Pseudomonadati</taxon>
        <taxon>Planctomycetota</taxon>
        <taxon>Candidatus Brocadiia</taxon>
        <taxon>Candidatus Brocadiales</taxon>
        <taxon>Candidatus Brocadiaceae</taxon>
        <taxon>Candidatus Brocadia</taxon>
    </lineage>
</organism>
<dbReference type="PANTHER" id="PTHR32301">
    <property type="entry name" value="COUNTIN RECEPTOR CNR3-RELATED"/>
    <property type="match status" value="1"/>
</dbReference>
<accession>A0A1V4ATY4</accession>
<evidence type="ECO:0000313" key="1">
    <source>
        <dbReference type="EMBL" id="OOP56598.1"/>
    </source>
</evidence>
<dbReference type="AlphaFoldDB" id="A0A1V4ATY4"/>
<dbReference type="SUPFAM" id="SSF52540">
    <property type="entry name" value="P-loop containing nucleoside triphosphate hydrolases"/>
    <property type="match status" value="1"/>
</dbReference>
<dbReference type="Pfam" id="PF03567">
    <property type="entry name" value="Sulfotransfer_2"/>
    <property type="match status" value="1"/>
</dbReference>
<dbReference type="InterPro" id="IPR053259">
    <property type="entry name" value="Golvesin-related_Golgi"/>
</dbReference>
<dbReference type="STRING" id="1004156.AYP45_08260"/>
<dbReference type="InterPro" id="IPR005331">
    <property type="entry name" value="Sulfotransferase"/>
</dbReference>
<reference evidence="1 2" key="1">
    <citation type="journal article" date="2017" name="Water Res.">
        <title>Discovery and metagenomic analysis of an anammox bacterial enrichment related to Candidatus "Brocadia caroliniensis" in a full-scale glycerol-fed nitritation-denitritation separate centrate treatment process.</title>
        <authorList>
            <person name="Park H."/>
            <person name="Brotto A.C."/>
            <person name="van Loosdrecht M.C."/>
            <person name="Chandran K."/>
        </authorList>
    </citation>
    <scope>NUCLEOTIDE SEQUENCE [LARGE SCALE GENOMIC DNA]</scope>
    <source>
        <strain evidence="1">26THWARD</strain>
    </source>
</reference>